<dbReference type="CDD" id="cd23818">
    <property type="entry name" value="RWD_RNF25"/>
    <property type="match status" value="1"/>
</dbReference>
<name>A0ABM0MDJ4_SACKO</name>
<evidence type="ECO:0000256" key="2">
    <source>
        <dbReference type="ARBA" id="ARBA00022833"/>
    </source>
</evidence>
<feature type="domain" description="RING-type" evidence="5">
    <location>
        <begin position="138"/>
        <end position="185"/>
    </location>
</feature>
<evidence type="ECO:0000259" key="5">
    <source>
        <dbReference type="PROSITE" id="PS50089"/>
    </source>
</evidence>
<evidence type="ECO:0000313" key="7">
    <source>
        <dbReference type="Proteomes" id="UP000694865"/>
    </source>
</evidence>
<dbReference type="Proteomes" id="UP000694865">
    <property type="component" value="Unplaced"/>
</dbReference>
<feature type="region of interest" description="Disordered" evidence="4">
    <location>
        <begin position="257"/>
        <end position="610"/>
    </location>
</feature>
<feature type="compositionally biased region" description="Basic residues" evidence="4">
    <location>
        <begin position="437"/>
        <end position="459"/>
    </location>
</feature>
<dbReference type="SUPFAM" id="SSF57850">
    <property type="entry name" value="RING/U-box"/>
    <property type="match status" value="1"/>
</dbReference>
<dbReference type="InterPro" id="IPR013083">
    <property type="entry name" value="Znf_RING/FYVE/PHD"/>
</dbReference>
<dbReference type="PANTHER" id="PTHR13198:SF4">
    <property type="entry name" value="E3 UBIQUITIN-PROTEIN LIGASE RNF25"/>
    <property type="match status" value="1"/>
</dbReference>
<dbReference type="InterPro" id="IPR001841">
    <property type="entry name" value="Znf_RING"/>
</dbReference>
<keyword evidence="1 3" id="KW-0479">Metal-binding</keyword>
<dbReference type="GeneID" id="102804335"/>
<accession>A0ABM0MDJ4</accession>
<feature type="compositionally biased region" description="Basic and acidic residues" evidence="4">
    <location>
        <begin position="465"/>
        <end position="560"/>
    </location>
</feature>
<keyword evidence="2" id="KW-0862">Zinc</keyword>
<organism evidence="7 8">
    <name type="scientific">Saccoglossus kowalevskii</name>
    <name type="common">Acorn worm</name>
    <dbReference type="NCBI Taxonomy" id="10224"/>
    <lineage>
        <taxon>Eukaryota</taxon>
        <taxon>Metazoa</taxon>
        <taxon>Hemichordata</taxon>
        <taxon>Enteropneusta</taxon>
        <taxon>Harrimaniidae</taxon>
        <taxon>Saccoglossus</taxon>
    </lineage>
</organism>
<feature type="compositionally biased region" description="Basic and acidic residues" evidence="4">
    <location>
        <begin position="319"/>
        <end position="350"/>
    </location>
</feature>
<sequence length="610" mass="71141">MAASSGKGRVCGPSESDDSLAQELELLEAIYISELTVDQNVSDAACSLSLELHPATAEDIDTQYVRITLVLKLSENYPQTVPEILIQNSRGLSDEQLTSLHAKLYHLAEERQGCAMLYELIELAKESLTRNNLPSVQCVICLYELMKDDEFIKTTCYHYFHSHCLANYIEHALHEEEQVVCLVCREDIEYDLDLLRQAELPRHLLEPDTYVPNSEMRKQQEKMAALFQKQKNKGAIIDIEAEKNKFLIDISATQVESQHDVSEQQLTPSDTKLDNHEDAEKVTVQEKTKLETKKTKIEIVKDKNSRKPDSARPKSWRPYSERPRQGRDRPHRPRSEKYYTDRGQHGDKFVKKSQRNSAESTRKESVNTSERTTSDRTKQVPAAKSTDTEKKVAKNNDDCDKINDEIEKKCNINDSHVSDSKSRPQPGNYRFPWKTGGRGRGRGHYHHSYEHHHRDKTHHYGYQQHDGHQYQRQNRRDKDRTKMEDEEKFRDDKNDISKFPDRPKNHKENEKESRHFSKEQKDERDTVNKRNTEDAAAIKKTLRFHDRKVEYDKKNERTEPQTDIQIKFHHSSSKIDETKKVVKPPPGFEVDKRRRENKPVKDSPGVEDFR</sequence>
<feature type="compositionally biased region" description="Basic and acidic residues" evidence="4">
    <location>
        <begin position="386"/>
        <end position="422"/>
    </location>
</feature>
<feature type="domain" description="RWD" evidence="6">
    <location>
        <begin position="22"/>
        <end position="131"/>
    </location>
</feature>
<dbReference type="PROSITE" id="PS50089">
    <property type="entry name" value="ZF_RING_2"/>
    <property type="match status" value="1"/>
</dbReference>
<evidence type="ECO:0000313" key="8">
    <source>
        <dbReference type="RefSeq" id="XP_006818085.1"/>
    </source>
</evidence>
<keyword evidence="7" id="KW-1185">Reference proteome</keyword>
<proteinExistence type="predicted"/>
<keyword evidence="1 3" id="KW-0863">Zinc-finger</keyword>
<dbReference type="Pfam" id="PF05773">
    <property type="entry name" value="RWD"/>
    <property type="match status" value="1"/>
</dbReference>
<dbReference type="PANTHER" id="PTHR13198">
    <property type="entry name" value="RING FINGER PROTEIN 25"/>
    <property type="match status" value="1"/>
</dbReference>
<evidence type="ECO:0000256" key="3">
    <source>
        <dbReference type="PROSITE-ProRule" id="PRU00175"/>
    </source>
</evidence>
<dbReference type="RefSeq" id="XP_006818085.1">
    <property type="nucleotide sequence ID" value="XM_006818022.1"/>
</dbReference>
<dbReference type="InterPro" id="IPR016135">
    <property type="entry name" value="UBQ-conjugating_enzyme/RWD"/>
</dbReference>
<reference evidence="8" key="1">
    <citation type="submission" date="2025-08" db="UniProtKB">
        <authorList>
            <consortium name="RefSeq"/>
        </authorList>
    </citation>
    <scope>IDENTIFICATION</scope>
    <source>
        <tissue evidence="8">Testes</tissue>
    </source>
</reference>
<dbReference type="Gene3D" id="3.10.110.10">
    <property type="entry name" value="Ubiquitin Conjugating Enzyme"/>
    <property type="match status" value="1"/>
</dbReference>
<feature type="compositionally biased region" description="Basic and acidic residues" evidence="4">
    <location>
        <begin position="271"/>
        <end position="312"/>
    </location>
</feature>
<feature type="compositionally biased region" description="Basic and acidic residues" evidence="4">
    <location>
        <begin position="589"/>
        <end position="601"/>
    </location>
</feature>
<protein>
    <submittedName>
        <fullName evidence="8">E3 ubiquitin-protein ligase RNF25-like</fullName>
    </submittedName>
</protein>
<dbReference type="SMART" id="SM00591">
    <property type="entry name" value="RWD"/>
    <property type="match status" value="1"/>
</dbReference>
<dbReference type="SUPFAM" id="SSF54495">
    <property type="entry name" value="UBC-like"/>
    <property type="match status" value="1"/>
</dbReference>
<evidence type="ECO:0000256" key="4">
    <source>
        <dbReference type="SAM" id="MobiDB-lite"/>
    </source>
</evidence>
<dbReference type="PROSITE" id="PS50908">
    <property type="entry name" value="RWD"/>
    <property type="match status" value="1"/>
</dbReference>
<evidence type="ECO:0000256" key="1">
    <source>
        <dbReference type="ARBA" id="ARBA00022771"/>
    </source>
</evidence>
<dbReference type="InterPro" id="IPR006575">
    <property type="entry name" value="RWD_dom"/>
</dbReference>
<dbReference type="InterPro" id="IPR039133">
    <property type="entry name" value="RNF25"/>
</dbReference>
<evidence type="ECO:0000259" key="6">
    <source>
        <dbReference type="PROSITE" id="PS50908"/>
    </source>
</evidence>
<dbReference type="Pfam" id="PF13639">
    <property type="entry name" value="zf-RING_2"/>
    <property type="match status" value="1"/>
</dbReference>
<dbReference type="Gene3D" id="3.30.40.10">
    <property type="entry name" value="Zinc/RING finger domain, C3HC4 (zinc finger)"/>
    <property type="match status" value="1"/>
</dbReference>
<gene>
    <name evidence="8" type="primary">LOC102804335</name>
</gene>